<evidence type="ECO:0000313" key="5">
    <source>
        <dbReference type="Proteomes" id="UP001302120"/>
    </source>
</evidence>
<dbReference type="InterPro" id="IPR029752">
    <property type="entry name" value="D-isomer_DH_CS1"/>
</dbReference>
<name>A0ABU5U920_9CYAN</name>
<dbReference type="Proteomes" id="UP001302120">
    <property type="component" value="Unassembled WGS sequence"/>
</dbReference>
<accession>A0ABU5U920</accession>
<dbReference type="Gene3D" id="3.40.50.720">
    <property type="entry name" value="NAD(P)-binding Rossmann-like Domain"/>
    <property type="match status" value="2"/>
</dbReference>
<reference evidence="4 5" key="1">
    <citation type="submission" date="2023-12" db="EMBL/GenBank/DDBJ databases">
        <title>Baltic Sea Cyanobacteria.</title>
        <authorList>
            <person name="Delbaje E."/>
            <person name="Fewer D.P."/>
            <person name="Shishido T.K."/>
        </authorList>
    </citation>
    <scope>NUCLEOTIDE SEQUENCE [LARGE SCALE GENOMIC DNA]</scope>
    <source>
        <strain evidence="4 5">UHCC-0300</strain>
    </source>
</reference>
<dbReference type="InterPro" id="IPR006140">
    <property type="entry name" value="D-isomer_DH_NAD-bd"/>
</dbReference>
<keyword evidence="5" id="KW-1185">Reference proteome</keyword>
<dbReference type="PROSITE" id="PS00065">
    <property type="entry name" value="D_2_HYDROXYACID_DH_1"/>
    <property type="match status" value="1"/>
</dbReference>
<dbReference type="PANTHER" id="PTHR10996">
    <property type="entry name" value="2-HYDROXYACID DEHYDROGENASE-RELATED"/>
    <property type="match status" value="1"/>
</dbReference>
<organism evidence="4 5">
    <name type="scientific">Nodularia harveyana UHCC-0300</name>
    <dbReference type="NCBI Taxonomy" id="2974287"/>
    <lineage>
        <taxon>Bacteria</taxon>
        <taxon>Bacillati</taxon>
        <taxon>Cyanobacteriota</taxon>
        <taxon>Cyanophyceae</taxon>
        <taxon>Nostocales</taxon>
        <taxon>Nodulariaceae</taxon>
        <taxon>Nodularia</taxon>
    </lineage>
</organism>
<dbReference type="PROSITE" id="PS00671">
    <property type="entry name" value="D_2_HYDROXYACID_DH_3"/>
    <property type="match status" value="1"/>
</dbReference>
<comment type="similarity">
    <text evidence="1">Belongs to the D-isomer specific 2-hydroxyacid dehydrogenase family.</text>
</comment>
<gene>
    <name evidence="4" type="ORF">VB620_01560</name>
</gene>
<sequence length="317" mass="35618">MFKILSTAIIPKECLKSLPEEFSVDIFREKRPMDYAEILEKVSTKSYDAILCTYRDRIDGSLIKAAAGSRLNIIATMSTGTDHIDLSECQKHGIEVYNVPNITTNAVADYGVALLLLGVRRLDQSLQQEPDQEPWYYMWNLSGSSLSKMTIGIVGLGNIGTAIAQRLTGFGSKLIYYSRHRKQNIEQEYGIEFRPFGELLQESDAVIASCSLNAKTRNLFSLDTFTKMKSSSIFINIARGGICNQDDLYQALNSQEISMALLDVTNPEPLPPSHPLHQLENCLIFPHIATNVKNSRIDICNLALQKIYNNIRDFQLK</sequence>
<dbReference type="InterPro" id="IPR029753">
    <property type="entry name" value="D-isomer_DH_CS"/>
</dbReference>
<protein>
    <submittedName>
        <fullName evidence="4">NAD(P)-dependent oxidoreductase</fullName>
    </submittedName>
</protein>
<keyword evidence="2" id="KW-0560">Oxidoreductase</keyword>
<dbReference type="InterPro" id="IPR036291">
    <property type="entry name" value="NAD(P)-bd_dom_sf"/>
</dbReference>
<dbReference type="SUPFAM" id="SSF51735">
    <property type="entry name" value="NAD(P)-binding Rossmann-fold domains"/>
    <property type="match status" value="1"/>
</dbReference>
<feature type="domain" description="D-isomer specific 2-hydroxyacid dehydrogenase NAD-binding" evidence="3">
    <location>
        <begin position="113"/>
        <end position="289"/>
    </location>
</feature>
<evidence type="ECO:0000313" key="4">
    <source>
        <dbReference type="EMBL" id="MEA5580025.1"/>
    </source>
</evidence>
<evidence type="ECO:0000259" key="3">
    <source>
        <dbReference type="Pfam" id="PF02826"/>
    </source>
</evidence>
<dbReference type="Pfam" id="PF02826">
    <property type="entry name" value="2-Hacid_dh_C"/>
    <property type="match status" value="1"/>
</dbReference>
<evidence type="ECO:0000256" key="2">
    <source>
        <dbReference type="ARBA" id="ARBA00023002"/>
    </source>
</evidence>
<evidence type="ECO:0000256" key="1">
    <source>
        <dbReference type="ARBA" id="ARBA00005854"/>
    </source>
</evidence>
<dbReference type="RefSeq" id="WP_323194362.1">
    <property type="nucleotide sequence ID" value="NZ_JAYGHG010000001.1"/>
</dbReference>
<dbReference type="EMBL" id="JAYGHG010000001">
    <property type="protein sequence ID" value="MEA5580025.1"/>
    <property type="molecule type" value="Genomic_DNA"/>
</dbReference>
<proteinExistence type="inferred from homology"/>
<dbReference type="PANTHER" id="PTHR10996:SF277">
    <property type="entry name" value="GLYOXYLATE REDUCTASE_HYDROXYPYRUVATE REDUCTASE"/>
    <property type="match status" value="1"/>
</dbReference>
<dbReference type="SUPFAM" id="SSF52283">
    <property type="entry name" value="Formate/glycerate dehydrogenase catalytic domain-like"/>
    <property type="match status" value="1"/>
</dbReference>
<dbReference type="InterPro" id="IPR050223">
    <property type="entry name" value="D-isomer_2-hydroxyacid_DH"/>
</dbReference>
<comment type="caution">
    <text evidence="4">The sequence shown here is derived from an EMBL/GenBank/DDBJ whole genome shotgun (WGS) entry which is preliminary data.</text>
</comment>